<protein>
    <recommendedName>
        <fullName evidence="2">Transposase Tc1-like domain-containing protein</fullName>
    </recommendedName>
</protein>
<dbReference type="GO" id="GO:0006313">
    <property type="term" value="P:DNA transposition"/>
    <property type="evidence" value="ECO:0007669"/>
    <property type="project" value="InterPro"/>
</dbReference>
<comment type="caution">
    <text evidence="3">The sequence shown here is derived from an EMBL/GenBank/DDBJ whole genome shotgun (WGS) entry which is preliminary data.</text>
</comment>
<evidence type="ECO:0000313" key="4">
    <source>
        <dbReference type="Proteomes" id="UP000499080"/>
    </source>
</evidence>
<sequence length="157" mass="18456">MPKGLQIFVDHRHRINEDRKDGVSHENPAESKNRRSRVSTIYARSMRRQIHRKQERVRQKTSAREDSAIVRVAQKKNAISSREIVDDLKLNVPAATVHRSIKNTGLIICIKRKRPYISEQNIANMEKILTFAKRHISKILKFLESVLWSDEIKYELF</sequence>
<dbReference type="OrthoDB" id="6759524at2759"/>
<feature type="region of interest" description="Disordered" evidence="1">
    <location>
        <begin position="14"/>
        <end position="37"/>
    </location>
</feature>
<evidence type="ECO:0000313" key="3">
    <source>
        <dbReference type="EMBL" id="GBN61728.1"/>
    </source>
</evidence>
<organism evidence="3 4">
    <name type="scientific">Araneus ventricosus</name>
    <name type="common">Orbweaver spider</name>
    <name type="synonym">Epeira ventricosa</name>
    <dbReference type="NCBI Taxonomy" id="182803"/>
    <lineage>
        <taxon>Eukaryota</taxon>
        <taxon>Metazoa</taxon>
        <taxon>Ecdysozoa</taxon>
        <taxon>Arthropoda</taxon>
        <taxon>Chelicerata</taxon>
        <taxon>Arachnida</taxon>
        <taxon>Araneae</taxon>
        <taxon>Araneomorphae</taxon>
        <taxon>Entelegynae</taxon>
        <taxon>Araneoidea</taxon>
        <taxon>Araneidae</taxon>
        <taxon>Araneus</taxon>
    </lineage>
</organism>
<keyword evidence="4" id="KW-1185">Reference proteome</keyword>
<proteinExistence type="predicted"/>
<dbReference type="AlphaFoldDB" id="A0A4Y2QC39"/>
<dbReference type="Proteomes" id="UP000499080">
    <property type="component" value="Unassembled WGS sequence"/>
</dbReference>
<feature type="domain" description="Transposase Tc1-like" evidence="2">
    <location>
        <begin position="66"/>
        <end position="136"/>
    </location>
</feature>
<name>A0A4Y2QC39_ARAVE</name>
<gene>
    <name evidence="3" type="ORF">AVEN_107021_1</name>
</gene>
<dbReference type="InterPro" id="IPR002492">
    <property type="entry name" value="Transposase_Tc1-like"/>
</dbReference>
<dbReference type="Pfam" id="PF01498">
    <property type="entry name" value="HTH_Tnp_Tc3_2"/>
    <property type="match status" value="1"/>
</dbReference>
<evidence type="ECO:0000256" key="1">
    <source>
        <dbReference type="SAM" id="MobiDB-lite"/>
    </source>
</evidence>
<accession>A0A4Y2QC39</accession>
<dbReference type="EMBL" id="BGPR01013678">
    <property type="protein sequence ID" value="GBN61728.1"/>
    <property type="molecule type" value="Genomic_DNA"/>
</dbReference>
<dbReference type="GO" id="GO:0003677">
    <property type="term" value="F:DNA binding"/>
    <property type="evidence" value="ECO:0007669"/>
    <property type="project" value="InterPro"/>
</dbReference>
<evidence type="ECO:0000259" key="2">
    <source>
        <dbReference type="Pfam" id="PF01498"/>
    </source>
</evidence>
<reference evidence="3 4" key="1">
    <citation type="journal article" date="2019" name="Sci. Rep.">
        <title>Orb-weaving spider Araneus ventricosus genome elucidates the spidroin gene catalogue.</title>
        <authorList>
            <person name="Kono N."/>
            <person name="Nakamura H."/>
            <person name="Ohtoshi R."/>
            <person name="Moran D.A.P."/>
            <person name="Shinohara A."/>
            <person name="Yoshida Y."/>
            <person name="Fujiwara M."/>
            <person name="Mori M."/>
            <person name="Tomita M."/>
            <person name="Arakawa K."/>
        </authorList>
    </citation>
    <scope>NUCLEOTIDE SEQUENCE [LARGE SCALE GENOMIC DNA]</scope>
</reference>
<feature type="compositionally biased region" description="Basic and acidic residues" evidence="1">
    <location>
        <begin position="15"/>
        <end position="33"/>
    </location>
</feature>
<dbReference type="GO" id="GO:0015074">
    <property type="term" value="P:DNA integration"/>
    <property type="evidence" value="ECO:0007669"/>
    <property type="project" value="InterPro"/>
</dbReference>